<dbReference type="EMBL" id="BDGG01000004">
    <property type="protein sequence ID" value="GAU98684.1"/>
    <property type="molecule type" value="Genomic_DNA"/>
</dbReference>
<evidence type="ECO:0000256" key="3">
    <source>
        <dbReference type="ARBA" id="ARBA00022827"/>
    </source>
</evidence>
<dbReference type="PANTHER" id="PTHR43104">
    <property type="entry name" value="L-2-HYDROXYGLUTARATE DEHYDROGENASE, MITOCHONDRIAL"/>
    <property type="match status" value="1"/>
</dbReference>
<evidence type="ECO:0000256" key="2">
    <source>
        <dbReference type="ARBA" id="ARBA00022630"/>
    </source>
</evidence>
<dbReference type="AlphaFoldDB" id="A0A1D1VAM7"/>
<dbReference type="Gene3D" id="3.50.50.60">
    <property type="entry name" value="FAD/NAD(P)-binding domain"/>
    <property type="match status" value="1"/>
</dbReference>
<accession>A0A1D1VAM7</accession>
<comment type="caution">
    <text evidence="10">The sequence shown here is derived from an EMBL/GenBank/DDBJ whole genome shotgun (WGS) entry which is preliminary data.</text>
</comment>
<evidence type="ECO:0000313" key="11">
    <source>
        <dbReference type="Proteomes" id="UP000186922"/>
    </source>
</evidence>
<dbReference type="Gene3D" id="3.30.9.10">
    <property type="entry name" value="D-Amino Acid Oxidase, subunit A, domain 2"/>
    <property type="match status" value="1"/>
</dbReference>
<reference evidence="10 11" key="1">
    <citation type="journal article" date="2016" name="Nat. Commun.">
        <title>Extremotolerant tardigrade genome and improved radiotolerance of human cultured cells by tardigrade-unique protein.</title>
        <authorList>
            <person name="Hashimoto T."/>
            <person name="Horikawa D.D."/>
            <person name="Saito Y."/>
            <person name="Kuwahara H."/>
            <person name="Kozuka-Hata H."/>
            <person name="Shin-I T."/>
            <person name="Minakuchi Y."/>
            <person name="Ohishi K."/>
            <person name="Motoyama A."/>
            <person name="Aizu T."/>
            <person name="Enomoto A."/>
            <person name="Kondo K."/>
            <person name="Tanaka S."/>
            <person name="Hara Y."/>
            <person name="Koshikawa S."/>
            <person name="Sagara H."/>
            <person name="Miura T."/>
            <person name="Yokobori S."/>
            <person name="Miyagawa K."/>
            <person name="Suzuki Y."/>
            <person name="Kubo T."/>
            <person name="Oyama M."/>
            <person name="Kohara Y."/>
            <person name="Fujiyama A."/>
            <person name="Arakawa K."/>
            <person name="Katayama T."/>
            <person name="Toyoda A."/>
            <person name="Kunieda T."/>
        </authorList>
    </citation>
    <scope>NUCLEOTIDE SEQUENCE [LARGE SCALE GENOMIC DNA]</scope>
    <source>
        <strain evidence="10 11">YOKOZUNA-1</strain>
    </source>
</reference>
<dbReference type="EC" id="1.1.99.2" evidence="7"/>
<dbReference type="InterPro" id="IPR006076">
    <property type="entry name" value="FAD-dep_OxRdtase"/>
</dbReference>
<evidence type="ECO:0000256" key="7">
    <source>
        <dbReference type="ARBA" id="ARBA00038878"/>
    </source>
</evidence>
<dbReference type="Proteomes" id="UP000186922">
    <property type="component" value="Unassembled WGS sequence"/>
</dbReference>
<dbReference type="PANTHER" id="PTHR43104:SF2">
    <property type="entry name" value="L-2-HYDROXYGLUTARATE DEHYDROGENASE, MITOCHONDRIAL"/>
    <property type="match status" value="1"/>
</dbReference>
<feature type="domain" description="FAD dependent oxidoreductase" evidence="9">
    <location>
        <begin position="46"/>
        <end position="443"/>
    </location>
</feature>
<comment type="cofactor">
    <cofactor evidence="1">
        <name>FAD</name>
        <dbReference type="ChEBI" id="CHEBI:57692"/>
    </cofactor>
</comment>
<evidence type="ECO:0000256" key="1">
    <source>
        <dbReference type="ARBA" id="ARBA00001974"/>
    </source>
</evidence>
<evidence type="ECO:0000313" key="10">
    <source>
        <dbReference type="EMBL" id="GAU98684.1"/>
    </source>
</evidence>
<name>A0A1D1VAM7_RAMVA</name>
<organism evidence="10 11">
    <name type="scientific">Ramazzottius varieornatus</name>
    <name type="common">Water bear</name>
    <name type="synonym">Tardigrade</name>
    <dbReference type="NCBI Taxonomy" id="947166"/>
    <lineage>
        <taxon>Eukaryota</taxon>
        <taxon>Metazoa</taxon>
        <taxon>Ecdysozoa</taxon>
        <taxon>Tardigrada</taxon>
        <taxon>Eutardigrada</taxon>
        <taxon>Parachela</taxon>
        <taxon>Hypsibioidea</taxon>
        <taxon>Ramazzottiidae</taxon>
        <taxon>Ramazzottius</taxon>
    </lineage>
</organism>
<evidence type="ECO:0000256" key="4">
    <source>
        <dbReference type="ARBA" id="ARBA00023002"/>
    </source>
</evidence>
<keyword evidence="2" id="KW-0285">Flavoprotein</keyword>
<dbReference type="InterPro" id="IPR036188">
    <property type="entry name" value="FAD/NAD-bd_sf"/>
</dbReference>
<dbReference type="GO" id="GO:0047545">
    <property type="term" value="F:(S)-2-hydroxyglutarate dehydrogenase activity"/>
    <property type="evidence" value="ECO:0007669"/>
    <property type="project" value="UniProtKB-EC"/>
</dbReference>
<dbReference type="SUPFAM" id="SSF51905">
    <property type="entry name" value="FAD/NAD(P)-binding domain"/>
    <property type="match status" value="1"/>
</dbReference>
<comment type="similarity">
    <text evidence="6">Belongs to the L2HGDH family.</text>
</comment>
<dbReference type="OrthoDB" id="498204at2759"/>
<evidence type="ECO:0000256" key="6">
    <source>
        <dbReference type="ARBA" id="ARBA00037941"/>
    </source>
</evidence>
<sequence>MALLPTRASLFMLHGRGKFSPRFCWPSRVPCSFYSQASREENSDYDLVIVGGGIVGAATAYKIANLPRSNPLKICVVEKEKSLAMHQTGRNSGVIHSGIYYKPGSLKAKLCVEGLDLMYDFCQKHGIPTQKVGKLIVAVTDEEIPGLEKLYESGTQNKVRDLEMIDAKGIKEREPHCQGVKALLSPHTGIVDYALVTQAMAQNVKDKNGDVLLNFEVNGFHSGGEDRLVITAKDGRKVHCKGAIVCAGLQSDRLAVLSHCKSTPKIVPFRGDYLRLKPAKRHLVRGNIYPVPDPRFPFLGVHFTPRPDGDLWLGPTAVLSFAREGYGIYDISLKDTWEMLTFPGLLKLGSRYMKFGLGEMYRNFYWPAQVKQLQRYIPEITVDDVERAHAGNRAQAIGSDGDLVDDFIIDTAEDELGSKIVHVRNAPSPAATSSLAIANFIVDTVKDKFKFL</sequence>
<keyword evidence="4" id="KW-0560">Oxidoreductase</keyword>
<keyword evidence="11" id="KW-1185">Reference proteome</keyword>
<evidence type="ECO:0000256" key="5">
    <source>
        <dbReference type="ARBA" id="ARBA00036066"/>
    </source>
</evidence>
<evidence type="ECO:0000259" key="9">
    <source>
        <dbReference type="Pfam" id="PF01266"/>
    </source>
</evidence>
<protein>
    <recommendedName>
        <fullName evidence="8">L-2-hydroxyglutarate dehydrogenase, mitochondrial</fullName>
        <ecNumber evidence="7">1.1.99.2</ecNumber>
    </recommendedName>
</protein>
<dbReference type="Pfam" id="PF01266">
    <property type="entry name" value="DAO"/>
    <property type="match status" value="1"/>
</dbReference>
<dbReference type="STRING" id="947166.A0A1D1VAM7"/>
<keyword evidence="3" id="KW-0274">FAD</keyword>
<proteinExistence type="inferred from homology"/>
<gene>
    <name evidence="10" type="primary">RvY_09798-1</name>
    <name evidence="10" type="synonym">RvY_09798.1</name>
    <name evidence="10" type="ORF">RvY_09798</name>
</gene>
<comment type="catalytic activity">
    <reaction evidence="5">
        <text>(S)-2-hydroxyglutarate + A = 2-oxoglutarate + AH2</text>
        <dbReference type="Rhea" id="RHEA:21252"/>
        <dbReference type="ChEBI" id="CHEBI:13193"/>
        <dbReference type="ChEBI" id="CHEBI:16782"/>
        <dbReference type="ChEBI" id="CHEBI:16810"/>
        <dbReference type="ChEBI" id="CHEBI:17499"/>
        <dbReference type="EC" id="1.1.99.2"/>
    </reaction>
</comment>
<dbReference type="NCBIfam" id="NF008726">
    <property type="entry name" value="PRK11728.1"/>
    <property type="match status" value="1"/>
</dbReference>
<evidence type="ECO:0000256" key="8">
    <source>
        <dbReference type="ARBA" id="ARBA00041137"/>
    </source>
</evidence>